<accession>A0A0H3GTI0</accession>
<name>A0A0H3GTI0_KLEPH</name>
<dbReference type="SMR" id="A0A0H3GTI0"/>
<reference evidence="1 2" key="1">
    <citation type="journal article" date="2012" name="J. Bacteriol.">
        <title>Complete genome sequence of Klebsiella pneumoniae subsp. pneumoniae HS11286, a multidrug-resistant strain isolated from human sputum.</title>
        <authorList>
            <person name="Liu P."/>
            <person name="Li P."/>
            <person name="Jiang X."/>
            <person name="Bi D."/>
            <person name="Xie Y."/>
            <person name="Tai C."/>
            <person name="Deng Z."/>
            <person name="Rajakumar K."/>
            <person name="Ou H.Y."/>
        </authorList>
    </citation>
    <scope>NUCLEOTIDE SEQUENCE [LARGE SCALE GENOMIC DNA]</scope>
    <source>
        <strain evidence="1 2">HS11286</strain>
    </source>
</reference>
<evidence type="ECO:0000313" key="2">
    <source>
        <dbReference type="Proteomes" id="UP000007841"/>
    </source>
</evidence>
<dbReference type="RefSeq" id="YP_005228922.1">
    <property type="nucleotide sequence ID" value="NC_016845.1"/>
</dbReference>
<dbReference type="HOGENOM" id="CLU_139758_1_0_6"/>
<dbReference type="RefSeq" id="WP_002917678.1">
    <property type="nucleotide sequence ID" value="NC_016845.1"/>
</dbReference>
<dbReference type="PIRSF" id="PIRSF011503">
    <property type="entry name" value="DdrB_PduH"/>
    <property type="match status" value="1"/>
</dbReference>
<keyword evidence="2" id="KW-1185">Reference proteome</keyword>
<dbReference type="AlphaFoldDB" id="A0A0H3GTI0"/>
<proteinExistence type="predicted"/>
<dbReference type="STRING" id="1125630.KPHS_46220"/>
<evidence type="ECO:0000313" key="1">
    <source>
        <dbReference type="EMBL" id="AEW63320.1"/>
    </source>
</evidence>
<dbReference type="InterPro" id="IPR003208">
    <property type="entry name" value="Dehydtase/Dehydtase_re"/>
</dbReference>
<dbReference type="InterPro" id="IPR009192">
    <property type="entry name" value="Diol/glycerol_deHydtase_re_ssu"/>
</dbReference>
<organism evidence="1 2">
    <name type="scientific">Klebsiella pneumoniae subsp. pneumoniae (strain HS11286)</name>
    <dbReference type="NCBI Taxonomy" id="1125630"/>
    <lineage>
        <taxon>Bacteria</taxon>
        <taxon>Pseudomonadati</taxon>
        <taxon>Pseudomonadota</taxon>
        <taxon>Gammaproteobacteria</taxon>
        <taxon>Enterobacterales</taxon>
        <taxon>Enterobacteriaceae</taxon>
        <taxon>Klebsiella/Raoultella group</taxon>
        <taxon>Klebsiella</taxon>
        <taxon>Klebsiella pneumoniae complex</taxon>
    </lineage>
</organism>
<dbReference type="PATRIC" id="fig|1125630.4.peg.4514"/>
<dbReference type="Proteomes" id="UP000007841">
    <property type="component" value="Chromosome"/>
</dbReference>
<dbReference type="Pfam" id="PF02288">
    <property type="entry name" value="Dehydratase_MU"/>
    <property type="match status" value="1"/>
</dbReference>
<dbReference type="KEGG" id="kpm:KPHS_46220"/>
<protein>
    <submittedName>
        <fullName evidence="1">Glycerol dehydratase-reactivation factor</fullName>
    </submittedName>
</protein>
<dbReference type="Gene3D" id="3.40.50.10150">
    <property type="entry name" value="B12-dependent dehydatase associated subunit"/>
    <property type="match status" value="1"/>
</dbReference>
<gene>
    <name evidence="1" type="ordered locus">KPHS_46220</name>
</gene>
<dbReference type="InterPro" id="IPR010254">
    <property type="entry name" value="B12-dep_deHydtase_bsu"/>
</dbReference>
<dbReference type="EMBL" id="CP003200">
    <property type="protein sequence ID" value="AEW63320.1"/>
    <property type="molecule type" value="Genomic_DNA"/>
</dbReference>
<dbReference type="GeneID" id="11849677"/>
<sequence>MSLSPPGVRLFYDPRGHHAGAINELCWGLEEQGVPCQTITYDGGGDAAALGALAARSSPLRVGIGLSASGEIALTHAQLPADAPLATGHVTDSDDHLRTLGANAGQLVKVLPLSERN</sequence>
<dbReference type="SUPFAM" id="SSF52968">
    <property type="entry name" value="B12-dependent dehydatase associated subunit"/>
    <property type="match status" value="1"/>
</dbReference>
<dbReference type="GeneID" id="63141123"/>